<keyword evidence="2" id="KW-0812">Transmembrane</keyword>
<feature type="compositionally biased region" description="Low complexity" evidence="1">
    <location>
        <begin position="94"/>
        <end position="111"/>
    </location>
</feature>
<reference evidence="4" key="1">
    <citation type="submission" date="2018-12" db="EMBL/GenBank/DDBJ databases">
        <title>Tengunoibacter tsumagoiensis gen. nov., sp. nov., Dictyobacter kobayashii sp. nov., D. alpinus sp. nov., and D. joshuensis sp. nov. and description of Dictyobacteraceae fam. nov. within the order Ktedonobacterales isolated from Tengu-no-mugimeshi.</title>
        <authorList>
            <person name="Wang C.M."/>
            <person name="Zheng Y."/>
            <person name="Sakai Y."/>
            <person name="Toyoda A."/>
            <person name="Minakuchi Y."/>
            <person name="Abe K."/>
            <person name="Yokota A."/>
            <person name="Yabe S."/>
        </authorList>
    </citation>
    <scope>NUCLEOTIDE SEQUENCE [LARGE SCALE GENOMIC DNA]</scope>
    <source>
        <strain evidence="4">Uno3</strain>
    </source>
</reference>
<accession>A0A401ZVC8</accession>
<feature type="compositionally biased region" description="Polar residues" evidence="1">
    <location>
        <begin position="112"/>
        <end position="130"/>
    </location>
</feature>
<dbReference type="Proteomes" id="UP000287352">
    <property type="component" value="Unassembled WGS sequence"/>
</dbReference>
<keyword evidence="2" id="KW-0472">Membrane</keyword>
<feature type="transmembrane region" description="Helical" evidence="2">
    <location>
        <begin position="21"/>
        <end position="42"/>
    </location>
</feature>
<evidence type="ECO:0000256" key="2">
    <source>
        <dbReference type="SAM" id="Phobius"/>
    </source>
</evidence>
<keyword evidence="2" id="KW-1133">Transmembrane helix</keyword>
<feature type="region of interest" description="Disordered" evidence="1">
    <location>
        <begin position="91"/>
        <end position="130"/>
    </location>
</feature>
<feature type="transmembrane region" description="Helical" evidence="2">
    <location>
        <begin position="48"/>
        <end position="71"/>
    </location>
</feature>
<protein>
    <submittedName>
        <fullName evidence="3">Uncharacterized protein</fullName>
    </submittedName>
</protein>
<keyword evidence="4" id="KW-1185">Reference proteome</keyword>
<sequence>MYSIIRLLYRSFFVNGKPLHQVIAGVICAPVGLIVAYLAYFGDPETYYPYWIIVGIVFAIFGVAVFIKGIVGFATVKQSYQSSQINPYAQPYTNPAQYQQPSPQAYSNPAQYQQPSGTNPAQYQQPPIQQ</sequence>
<dbReference type="AlphaFoldDB" id="A0A401ZVC8"/>
<name>A0A401ZVC8_9CHLR</name>
<proteinExistence type="predicted"/>
<dbReference type="RefSeq" id="WP_126578420.1">
    <property type="nucleotide sequence ID" value="NZ_BIFR01000001.1"/>
</dbReference>
<evidence type="ECO:0000313" key="3">
    <source>
        <dbReference type="EMBL" id="GCE10851.1"/>
    </source>
</evidence>
<comment type="caution">
    <text evidence="3">The sequence shown here is derived from an EMBL/GenBank/DDBJ whole genome shotgun (WGS) entry which is preliminary data.</text>
</comment>
<evidence type="ECO:0000313" key="4">
    <source>
        <dbReference type="Proteomes" id="UP000287352"/>
    </source>
</evidence>
<organism evidence="3 4">
    <name type="scientific">Tengunoibacter tsumagoiensis</name>
    <dbReference type="NCBI Taxonomy" id="2014871"/>
    <lineage>
        <taxon>Bacteria</taxon>
        <taxon>Bacillati</taxon>
        <taxon>Chloroflexota</taxon>
        <taxon>Ktedonobacteria</taxon>
        <taxon>Ktedonobacterales</taxon>
        <taxon>Dictyobacteraceae</taxon>
        <taxon>Tengunoibacter</taxon>
    </lineage>
</organism>
<gene>
    <name evidence="3" type="ORF">KTT_07100</name>
</gene>
<evidence type="ECO:0000256" key="1">
    <source>
        <dbReference type="SAM" id="MobiDB-lite"/>
    </source>
</evidence>
<dbReference type="EMBL" id="BIFR01000001">
    <property type="protein sequence ID" value="GCE10851.1"/>
    <property type="molecule type" value="Genomic_DNA"/>
</dbReference>